<feature type="compositionally biased region" description="Polar residues" evidence="5">
    <location>
        <begin position="715"/>
        <end position="731"/>
    </location>
</feature>
<feature type="domain" description="RRM" evidence="6">
    <location>
        <begin position="28"/>
        <end position="99"/>
    </location>
</feature>
<dbReference type="InterPro" id="IPR012677">
    <property type="entry name" value="Nucleotide-bd_a/b_plait_sf"/>
</dbReference>
<gene>
    <name evidence="7" type="ORF">CDL15_Pgr008107</name>
</gene>
<feature type="region of interest" description="Disordered" evidence="5">
    <location>
        <begin position="360"/>
        <end position="425"/>
    </location>
</feature>
<organism evidence="7 8">
    <name type="scientific">Punica granatum</name>
    <name type="common">Pomegranate</name>
    <dbReference type="NCBI Taxonomy" id="22663"/>
    <lineage>
        <taxon>Eukaryota</taxon>
        <taxon>Viridiplantae</taxon>
        <taxon>Streptophyta</taxon>
        <taxon>Embryophyta</taxon>
        <taxon>Tracheophyta</taxon>
        <taxon>Spermatophyta</taxon>
        <taxon>Magnoliopsida</taxon>
        <taxon>eudicotyledons</taxon>
        <taxon>Gunneridae</taxon>
        <taxon>Pentapetalae</taxon>
        <taxon>rosids</taxon>
        <taxon>malvids</taxon>
        <taxon>Myrtales</taxon>
        <taxon>Lythraceae</taxon>
        <taxon>Punica</taxon>
    </lineage>
</organism>
<feature type="region of interest" description="Disordered" evidence="5">
    <location>
        <begin position="905"/>
        <end position="928"/>
    </location>
</feature>
<dbReference type="SUPFAM" id="SSF54928">
    <property type="entry name" value="RNA-binding domain, RBD"/>
    <property type="match status" value="3"/>
</dbReference>
<dbReference type="InterPro" id="IPR012921">
    <property type="entry name" value="SPOC_C"/>
</dbReference>
<dbReference type="SMART" id="SM00360">
    <property type="entry name" value="RRM"/>
    <property type="match status" value="3"/>
</dbReference>
<dbReference type="InterPro" id="IPR000504">
    <property type="entry name" value="RRM_dom"/>
</dbReference>
<feature type="domain" description="RRM" evidence="6">
    <location>
        <begin position="104"/>
        <end position="176"/>
    </location>
</feature>
<evidence type="ECO:0000313" key="7">
    <source>
        <dbReference type="EMBL" id="OWM66938.1"/>
    </source>
</evidence>
<dbReference type="Pfam" id="PF07744">
    <property type="entry name" value="SPOC"/>
    <property type="match status" value="1"/>
</dbReference>
<dbReference type="GO" id="GO:0005634">
    <property type="term" value="C:nucleus"/>
    <property type="evidence" value="ECO:0007669"/>
    <property type="project" value="UniProtKB-SubCell"/>
</dbReference>
<comment type="caution">
    <text evidence="7">The sequence shown here is derived from an EMBL/GenBank/DDBJ whole genome shotgun (WGS) entry which is preliminary data.</text>
</comment>
<proteinExistence type="predicted"/>
<evidence type="ECO:0000256" key="3">
    <source>
        <dbReference type="ARBA" id="ARBA00023242"/>
    </source>
</evidence>
<dbReference type="AlphaFoldDB" id="A0A218W397"/>
<evidence type="ECO:0000256" key="4">
    <source>
        <dbReference type="PROSITE-ProRule" id="PRU00176"/>
    </source>
</evidence>
<feature type="compositionally biased region" description="Polar residues" evidence="5">
    <location>
        <begin position="905"/>
        <end position="914"/>
    </location>
</feature>
<name>A0A218W397_PUNGR</name>
<feature type="region of interest" description="Disordered" evidence="5">
    <location>
        <begin position="1"/>
        <end position="23"/>
    </location>
</feature>
<feature type="compositionally biased region" description="Low complexity" evidence="5">
    <location>
        <begin position="372"/>
        <end position="391"/>
    </location>
</feature>
<feature type="domain" description="RRM" evidence="6">
    <location>
        <begin position="226"/>
        <end position="299"/>
    </location>
</feature>
<keyword evidence="3" id="KW-0539">Nucleus</keyword>
<dbReference type="Proteomes" id="UP000197138">
    <property type="component" value="Unassembled WGS sequence"/>
</dbReference>
<evidence type="ECO:0000256" key="2">
    <source>
        <dbReference type="ARBA" id="ARBA00022884"/>
    </source>
</evidence>
<evidence type="ECO:0000256" key="5">
    <source>
        <dbReference type="SAM" id="MobiDB-lite"/>
    </source>
</evidence>
<dbReference type="FunFam" id="3.30.70.330:FF:000497">
    <property type="entry name" value="flowering time control protein FPA"/>
    <property type="match status" value="1"/>
</dbReference>
<dbReference type="GO" id="GO:0003723">
    <property type="term" value="F:RNA binding"/>
    <property type="evidence" value="ECO:0007669"/>
    <property type="project" value="UniProtKB-UniRule"/>
</dbReference>
<evidence type="ECO:0000313" key="8">
    <source>
        <dbReference type="Proteomes" id="UP000197138"/>
    </source>
</evidence>
<accession>A0A218W397</accession>
<dbReference type="PANTHER" id="PTHR23189">
    <property type="entry name" value="RNA RECOGNITION MOTIF-CONTAINING"/>
    <property type="match status" value="1"/>
</dbReference>
<sequence>MPPPSKPTRPSHRGSGGDFGDHGAAPSNNLWVGNLSGEVTDAVLMELFDGFQPLDATSYGARGYGFVFFKRTEDAVAAKDSLQGADLKGSSIKIEFARPARACKHIWVGGISPDFSKEEFEEEFAKFGKIEDFKFVRERNTATVEYARLEDAIQAMRSMNGKELGGEQIRVDFLRSQPIRRELLIDGPDSREYHGRGMGPSDVHAGSKRPQPSQSSGFRRDGQPSNILWVGYPPSVQIDEQRLHNAMILFGEIERIKSFPSRNYSFVEFRSVDEARRAKEGLQGRLFNDPRITIMFSNSGLAPDRGQETYRGEHFQSPEMDGYVHSRPFEGNMQVRPFGPHNGYDPHSGAEFDDVDLPYGAREGSGKSLMGPSWRRPSPPASAMLPSSPSMRTSSGWDVYDGNQLQRDSKRSRIESSLPGDETSYPLRMIDDRRVGVDRSYCPAVDGIASGISSVHGRSRPSPLGSRFSPEPVQDADDDYIWRGLIAKGGTPVCHARCVPVVEGLILELPDIVNCSARTGLDTLAKHYAEAAGFDLVFFLPDAEEDFGSYTEFLRYLASKDRAGVAKLDDGTTLFLVPPSDFLQKVLKVVGPERLYGVVLKMPRPAPTSEPHQALAVPQYADRLRFPPPQPDYGLLSPREEPPVMPTDYGRAPQGDSNFPKPLYHPPPSESPAVHSASQNYVSTSTTSNPVVSQGGISLTPELIATLASLLPTNPQTSAATPAEVTQQQSFRPPLPPAAPLPNYQVPDHGGPSSQQPASQYIHSVSAVSQYQPYPSVSASASHSMQPVFSGSHIQYSSANAYQQAPISSRPLTNFPIPSQSGQFVAAAQVPQQQQVEVPPNSQRGYGVVQGNEVSGLYTSPAVNHNYSSSLAANQVQGTAGFSQLQAAVPPVYERTNAELSNQVQQLQATSSGAVPSGQDVDTDKNKRYQSTLQFAASLLQQIHQQPQ</sequence>
<feature type="compositionally biased region" description="Basic and acidic residues" evidence="5">
    <location>
        <begin position="185"/>
        <end position="195"/>
    </location>
</feature>
<protein>
    <recommendedName>
        <fullName evidence="6">RRM domain-containing protein</fullName>
    </recommendedName>
</protein>
<dbReference type="Gene3D" id="3.30.70.330">
    <property type="match status" value="3"/>
</dbReference>
<feature type="region of interest" description="Disordered" evidence="5">
    <location>
        <begin position="185"/>
        <end position="225"/>
    </location>
</feature>
<reference evidence="8" key="1">
    <citation type="journal article" date="2017" name="Plant J.">
        <title>The pomegranate (Punica granatum L.) genome and the genomics of punicalagin biosynthesis.</title>
        <authorList>
            <person name="Qin G."/>
            <person name="Xu C."/>
            <person name="Ming R."/>
            <person name="Tang H."/>
            <person name="Guyot R."/>
            <person name="Kramer E.M."/>
            <person name="Hu Y."/>
            <person name="Yi X."/>
            <person name="Qi Y."/>
            <person name="Xu X."/>
            <person name="Gao Z."/>
            <person name="Pan H."/>
            <person name="Jian J."/>
            <person name="Tian Y."/>
            <person name="Yue Z."/>
            <person name="Xu Y."/>
        </authorList>
    </citation>
    <scope>NUCLEOTIDE SEQUENCE [LARGE SCALE GENOMIC DNA]</scope>
    <source>
        <strain evidence="8">cv. Dabenzi</strain>
    </source>
</reference>
<dbReference type="InterPro" id="IPR035979">
    <property type="entry name" value="RBD_domain_sf"/>
</dbReference>
<dbReference type="PROSITE" id="PS50102">
    <property type="entry name" value="RRM"/>
    <property type="match status" value="3"/>
</dbReference>
<feature type="region of interest" description="Disordered" evidence="5">
    <location>
        <begin position="628"/>
        <end position="693"/>
    </location>
</feature>
<comment type="subcellular location">
    <subcellularLocation>
        <location evidence="1">Nucleus</location>
    </subcellularLocation>
</comment>
<dbReference type="EMBL" id="MTKT01005472">
    <property type="protein sequence ID" value="OWM66938.1"/>
    <property type="molecule type" value="Genomic_DNA"/>
</dbReference>
<keyword evidence="2 4" id="KW-0694">RNA-binding</keyword>
<evidence type="ECO:0000259" key="6">
    <source>
        <dbReference type="PROSITE" id="PS50102"/>
    </source>
</evidence>
<dbReference type="Pfam" id="PF00076">
    <property type="entry name" value="RRM_1"/>
    <property type="match status" value="3"/>
</dbReference>
<evidence type="ECO:0000256" key="1">
    <source>
        <dbReference type="ARBA" id="ARBA00004123"/>
    </source>
</evidence>
<feature type="region of interest" description="Disordered" evidence="5">
    <location>
        <begin position="715"/>
        <end position="759"/>
    </location>
</feature>